<proteinExistence type="predicted"/>
<evidence type="ECO:0000313" key="2">
    <source>
        <dbReference type="Proteomes" id="UP000799779"/>
    </source>
</evidence>
<dbReference type="EMBL" id="ML977597">
    <property type="protein sequence ID" value="KAF1999200.1"/>
    <property type="molecule type" value="Genomic_DNA"/>
</dbReference>
<protein>
    <submittedName>
        <fullName evidence="1">Uncharacterized protein</fullName>
    </submittedName>
</protein>
<dbReference type="AlphaFoldDB" id="A0A6A5WBG8"/>
<gene>
    <name evidence="1" type="ORF">P154DRAFT_523429</name>
</gene>
<sequence length="64" mass="7025">MPDVNGTIAYRDATVDSLLKREGKTSVPYQTNSEDMQLVLRSFELLIADLFEQFGVGMSNTPGG</sequence>
<accession>A0A6A5WBG8</accession>
<organism evidence="1 2">
    <name type="scientific">Amniculicola lignicola CBS 123094</name>
    <dbReference type="NCBI Taxonomy" id="1392246"/>
    <lineage>
        <taxon>Eukaryota</taxon>
        <taxon>Fungi</taxon>
        <taxon>Dikarya</taxon>
        <taxon>Ascomycota</taxon>
        <taxon>Pezizomycotina</taxon>
        <taxon>Dothideomycetes</taxon>
        <taxon>Pleosporomycetidae</taxon>
        <taxon>Pleosporales</taxon>
        <taxon>Amniculicolaceae</taxon>
        <taxon>Amniculicola</taxon>
    </lineage>
</organism>
<keyword evidence="2" id="KW-1185">Reference proteome</keyword>
<dbReference type="Proteomes" id="UP000799779">
    <property type="component" value="Unassembled WGS sequence"/>
</dbReference>
<name>A0A6A5WBG8_9PLEO</name>
<evidence type="ECO:0000313" key="1">
    <source>
        <dbReference type="EMBL" id="KAF1999200.1"/>
    </source>
</evidence>
<reference evidence="1" key="1">
    <citation type="journal article" date="2020" name="Stud. Mycol.">
        <title>101 Dothideomycetes genomes: a test case for predicting lifestyles and emergence of pathogens.</title>
        <authorList>
            <person name="Haridas S."/>
            <person name="Albert R."/>
            <person name="Binder M."/>
            <person name="Bloem J."/>
            <person name="Labutti K."/>
            <person name="Salamov A."/>
            <person name="Andreopoulos B."/>
            <person name="Baker S."/>
            <person name="Barry K."/>
            <person name="Bills G."/>
            <person name="Bluhm B."/>
            <person name="Cannon C."/>
            <person name="Castanera R."/>
            <person name="Culley D."/>
            <person name="Daum C."/>
            <person name="Ezra D."/>
            <person name="Gonzalez J."/>
            <person name="Henrissat B."/>
            <person name="Kuo A."/>
            <person name="Liang C."/>
            <person name="Lipzen A."/>
            <person name="Lutzoni F."/>
            <person name="Magnuson J."/>
            <person name="Mondo S."/>
            <person name="Nolan M."/>
            <person name="Ohm R."/>
            <person name="Pangilinan J."/>
            <person name="Park H.-J."/>
            <person name="Ramirez L."/>
            <person name="Alfaro M."/>
            <person name="Sun H."/>
            <person name="Tritt A."/>
            <person name="Yoshinaga Y."/>
            <person name="Zwiers L.-H."/>
            <person name="Turgeon B."/>
            <person name="Goodwin S."/>
            <person name="Spatafora J."/>
            <person name="Crous P."/>
            <person name="Grigoriev I."/>
        </authorList>
    </citation>
    <scope>NUCLEOTIDE SEQUENCE</scope>
    <source>
        <strain evidence="1">CBS 123094</strain>
    </source>
</reference>